<keyword evidence="10" id="KW-1185">Reference proteome</keyword>
<gene>
    <name evidence="9" type="ORF">SSX86_012142</name>
</gene>
<dbReference type="GO" id="GO:0009791">
    <property type="term" value="P:post-embryonic development"/>
    <property type="evidence" value="ECO:0007669"/>
    <property type="project" value="UniProtKB-ARBA"/>
</dbReference>
<comment type="similarity">
    <text evidence="3">Belongs to the oleosin family.</text>
</comment>
<proteinExistence type="inferred from homology"/>
<keyword evidence="4" id="KW-0551">Lipid droplet</keyword>
<dbReference type="GO" id="GO:0048608">
    <property type="term" value="P:reproductive structure development"/>
    <property type="evidence" value="ECO:0007669"/>
    <property type="project" value="UniProtKB-ARBA"/>
</dbReference>
<dbReference type="EMBL" id="JBCNJP010000014">
    <property type="protein sequence ID" value="KAK9068031.1"/>
    <property type="molecule type" value="Genomic_DNA"/>
</dbReference>
<evidence type="ECO:0000256" key="7">
    <source>
        <dbReference type="ARBA" id="ARBA00023136"/>
    </source>
</evidence>
<evidence type="ECO:0000256" key="6">
    <source>
        <dbReference type="ARBA" id="ARBA00022989"/>
    </source>
</evidence>
<evidence type="ECO:0000256" key="8">
    <source>
        <dbReference type="SAM" id="Phobius"/>
    </source>
</evidence>
<accession>A0AAP0D5B0</accession>
<evidence type="ECO:0000256" key="3">
    <source>
        <dbReference type="ARBA" id="ARBA00010858"/>
    </source>
</evidence>
<keyword evidence="7 8" id="KW-0472">Membrane</keyword>
<evidence type="ECO:0000313" key="9">
    <source>
        <dbReference type="EMBL" id="KAK9068031.1"/>
    </source>
</evidence>
<dbReference type="InterPro" id="IPR000136">
    <property type="entry name" value="Oleosin"/>
</dbReference>
<evidence type="ECO:0000256" key="2">
    <source>
        <dbReference type="ARBA" id="ARBA00004502"/>
    </source>
</evidence>
<name>A0AAP0D5B0_9ASTR</name>
<evidence type="ECO:0000313" key="10">
    <source>
        <dbReference type="Proteomes" id="UP001408789"/>
    </source>
</evidence>
<evidence type="ECO:0000256" key="4">
    <source>
        <dbReference type="ARBA" id="ARBA00022677"/>
    </source>
</evidence>
<evidence type="ECO:0000256" key="1">
    <source>
        <dbReference type="ARBA" id="ARBA00004141"/>
    </source>
</evidence>
<keyword evidence="5 8" id="KW-0812">Transmembrane</keyword>
<evidence type="ECO:0008006" key="11">
    <source>
        <dbReference type="Google" id="ProtNLM"/>
    </source>
</evidence>
<dbReference type="GO" id="GO:0012511">
    <property type="term" value="C:monolayer-surrounded lipid storage body"/>
    <property type="evidence" value="ECO:0007669"/>
    <property type="project" value="InterPro"/>
</dbReference>
<keyword evidence="6 8" id="KW-1133">Transmembrane helix</keyword>
<dbReference type="Pfam" id="PF01277">
    <property type="entry name" value="Oleosin"/>
    <property type="match status" value="1"/>
</dbReference>
<protein>
    <recommendedName>
        <fullName evidence="11">Oleosin</fullName>
    </recommendedName>
</protein>
<comment type="subcellular location">
    <subcellularLocation>
        <location evidence="2">Lipid droplet</location>
    </subcellularLocation>
    <subcellularLocation>
        <location evidence="1">Membrane</location>
        <topology evidence="1">Multi-pass membrane protein</topology>
    </subcellularLocation>
</comment>
<dbReference type="Proteomes" id="UP001408789">
    <property type="component" value="Unassembled WGS sequence"/>
</dbReference>
<comment type="caution">
    <text evidence="9">The sequence shown here is derived from an EMBL/GenBank/DDBJ whole genome shotgun (WGS) entry which is preliminary data.</text>
</comment>
<reference evidence="9 10" key="1">
    <citation type="submission" date="2024-04" db="EMBL/GenBank/DDBJ databases">
        <title>The reference genome of an endangered Asteraceae, Deinandra increscens subsp. villosa, native to the Central Coast of California.</title>
        <authorList>
            <person name="Guilliams M."/>
            <person name="Hasenstab-Lehman K."/>
            <person name="Meyer R."/>
            <person name="Mcevoy S."/>
        </authorList>
    </citation>
    <scope>NUCLEOTIDE SEQUENCE [LARGE SCALE GENOMIC DNA]</scope>
    <source>
        <tissue evidence="9">Leaf</tissue>
    </source>
</reference>
<organism evidence="9 10">
    <name type="scientific">Deinandra increscens subsp. villosa</name>
    <dbReference type="NCBI Taxonomy" id="3103831"/>
    <lineage>
        <taxon>Eukaryota</taxon>
        <taxon>Viridiplantae</taxon>
        <taxon>Streptophyta</taxon>
        <taxon>Embryophyta</taxon>
        <taxon>Tracheophyta</taxon>
        <taxon>Spermatophyta</taxon>
        <taxon>Magnoliopsida</taxon>
        <taxon>eudicotyledons</taxon>
        <taxon>Gunneridae</taxon>
        <taxon>Pentapetalae</taxon>
        <taxon>asterids</taxon>
        <taxon>campanulids</taxon>
        <taxon>Asterales</taxon>
        <taxon>Asteraceae</taxon>
        <taxon>Asteroideae</taxon>
        <taxon>Heliantheae alliance</taxon>
        <taxon>Madieae</taxon>
        <taxon>Madiinae</taxon>
        <taxon>Deinandra</taxon>
    </lineage>
</organism>
<dbReference type="GO" id="GO:0016020">
    <property type="term" value="C:membrane"/>
    <property type="evidence" value="ECO:0007669"/>
    <property type="project" value="UniProtKB-SubCell"/>
</dbReference>
<feature type="transmembrane region" description="Helical" evidence="8">
    <location>
        <begin position="37"/>
        <end position="59"/>
    </location>
</feature>
<dbReference type="AlphaFoldDB" id="A0AAP0D5B0"/>
<evidence type="ECO:0000256" key="5">
    <source>
        <dbReference type="ARBA" id="ARBA00022692"/>
    </source>
</evidence>
<sequence length="103" mass="11736">MAQNGIGAVSDHHRQPHFFEKVAKTVKAATVCGATALFSPVLIMFIPMWVPVFFVYWMYSYLTGQHPVRAVHVDQAREKIVKRVEEVKNKVKPLGKDITKVDR</sequence>